<dbReference type="InterPro" id="IPR044705">
    <property type="entry name" value="CCB4"/>
</dbReference>
<comment type="caution">
    <text evidence="1">The sequence shown here is derived from an EMBL/GenBank/DDBJ whole genome shotgun (WGS) entry which is preliminary data.</text>
</comment>
<name>A0AAN8ZD69_9MAGN</name>
<dbReference type="GO" id="GO:0010190">
    <property type="term" value="P:cytochrome b6f complex assembly"/>
    <property type="evidence" value="ECO:0007669"/>
    <property type="project" value="TreeGrafter"/>
</dbReference>
<dbReference type="Proteomes" id="UP001370490">
    <property type="component" value="Unassembled WGS sequence"/>
</dbReference>
<dbReference type="Pfam" id="PF11152">
    <property type="entry name" value="CCB2_CCB4"/>
    <property type="match status" value="1"/>
</dbReference>
<proteinExistence type="predicted"/>
<keyword evidence="2" id="KW-1185">Reference proteome</keyword>
<dbReference type="PANTHER" id="PTHR34943:SF2">
    <property type="entry name" value="PROTEIN COFACTOR ASSEMBLY OF COMPLEX C SUBUNIT B CCB4, CHLOROPLASTIC"/>
    <property type="match status" value="1"/>
</dbReference>
<dbReference type="GO" id="GO:0009507">
    <property type="term" value="C:chloroplast"/>
    <property type="evidence" value="ECO:0007669"/>
    <property type="project" value="TreeGrafter"/>
</dbReference>
<gene>
    <name evidence="1" type="ORF">RJ641_004679</name>
</gene>
<protein>
    <submittedName>
        <fullName evidence="1">Cofactor assembly of complex C subunit B, CCB2/CCB4</fullName>
    </submittedName>
</protein>
<evidence type="ECO:0000313" key="2">
    <source>
        <dbReference type="Proteomes" id="UP001370490"/>
    </source>
</evidence>
<dbReference type="AlphaFoldDB" id="A0AAN8ZD69"/>
<accession>A0AAN8ZD69</accession>
<organism evidence="1 2">
    <name type="scientific">Dillenia turbinata</name>
    <dbReference type="NCBI Taxonomy" id="194707"/>
    <lineage>
        <taxon>Eukaryota</taxon>
        <taxon>Viridiplantae</taxon>
        <taxon>Streptophyta</taxon>
        <taxon>Embryophyta</taxon>
        <taxon>Tracheophyta</taxon>
        <taxon>Spermatophyta</taxon>
        <taxon>Magnoliopsida</taxon>
        <taxon>eudicotyledons</taxon>
        <taxon>Gunneridae</taxon>
        <taxon>Pentapetalae</taxon>
        <taxon>Dilleniales</taxon>
        <taxon>Dilleniaceae</taxon>
        <taxon>Dillenia</taxon>
    </lineage>
</organism>
<dbReference type="PANTHER" id="PTHR34943">
    <property type="match status" value="1"/>
</dbReference>
<dbReference type="InterPro" id="IPR021325">
    <property type="entry name" value="CCB2/CCB4"/>
</dbReference>
<sequence length="139" mass="15468">MAAESSSDDGKVAAVDTDKLMQGSLYRGVMKSGAQSYLANLSLYPGRSELPFLPSSIQLVASIFTADLLLLRVVAHDEIKLDKATTHLLSRYFSRQIPGNKKPLLKAFVHVTLSELMWYFDLLLFCLYTFILCQECAAD</sequence>
<evidence type="ECO:0000313" key="1">
    <source>
        <dbReference type="EMBL" id="KAK6930585.1"/>
    </source>
</evidence>
<reference evidence="1 2" key="1">
    <citation type="submission" date="2023-12" db="EMBL/GenBank/DDBJ databases">
        <title>A high-quality genome assembly for Dillenia turbinata (Dilleniales).</title>
        <authorList>
            <person name="Chanderbali A."/>
        </authorList>
    </citation>
    <scope>NUCLEOTIDE SEQUENCE [LARGE SCALE GENOMIC DNA]</scope>
    <source>
        <strain evidence="1">LSX21</strain>
        <tissue evidence="1">Leaf</tissue>
    </source>
</reference>
<dbReference type="EMBL" id="JBAMMX010000012">
    <property type="protein sequence ID" value="KAK6930585.1"/>
    <property type="molecule type" value="Genomic_DNA"/>
</dbReference>